<keyword evidence="1" id="KW-0812">Transmembrane</keyword>
<protein>
    <submittedName>
        <fullName evidence="2">Uncharacterized protein</fullName>
    </submittedName>
</protein>
<dbReference type="RefSeq" id="WP_377555417.1">
    <property type="nucleotide sequence ID" value="NZ_JBHUHQ010000009.1"/>
</dbReference>
<keyword evidence="3" id="KW-1185">Reference proteome</keyword>
<proteinExistence type="predicted"/>
<dbReference type="EMBL" id="JBHUHQ010000009">
    <property type="protein sequence ID" value="MFD2043686.1"/>
    <property type="molecule type" value="Genomic_DNA"/>
</dbReference>
<evidence type="ECO:0000313" key="2">
    <source>
        <dbReference type="EMBL" id="MFD2043686.1"/>
    </source>
</evidence>
<evidence type="ECO:0000256" key="1">
    <source>
        <dbReference type="SAM" id="Phobius"/>
    </source>
</evidence>
<comment type="caution">
    <text evidence="2">The sequence shown here is derived from an EMBL/GenBank/DDBJ whole genome shotgun (WGS) entry which is preliminary data.</text>
</comment>
<feature type="transmembrane region" description="Helical" evidence="1">
    <location>
        <begin position="12"/>
        <end position="31"/>
    </location>
</feature>
<keyword evidence="1" id="KW-1133">Transmembrane helix</keyword>
<accession>A0ABW4VX75</accession>
<keyword evidence="1" id="KW-0472">Membrane</keyword>
<organism evidence="2 3">
    <name type="scientific">Ornithinibacillus salinisoli</name>
    <dbReference type="NCBI Taxonomy" id="1848459"/>
    <lineage>
        <taxon>Bacteria</taxon>
        <taxon>Bacillati</taxon>
        <taxon>Bacillota</taxon>
        <taxon>Bacilli</taxon>
        <taxon>Bacillales</taxon>
        <taxon>Bacillaceae</taxon>
        <taxon>Ornithinibacillus</taxon>
    </lineage>
</organism>
<dbReference type="Proteomes" id="UP001597383">
    <property type="component" value="Unassembled WGS sequence"/>
</dbReference>
<evidence type="ECO:0000313" key="3">
    <source>
        <dbReference type="Proteomes" id="UP001597383"/>
    </source>
</evidence>
<sequence>MSNENSSILVKWRSKYGGLVIALSCLCSVIISWGNNWILTGILGIGVLICGTIGIFDIKRTVTEKR</sequence>
<feature type="transmembrane region" description="Helical" evidence="1">
    <location>
        <begin position="37"/>
        <end position="56"/>
    </location>
</feature>
<reference evidence="3" key="1">
    <citation type="journal article" date="2019" name="Int. J. Syst. Evol. Microbiol.">
        <title>The Global Catalogue of Microorganisms (GCM) 10K type strain sequencing project: providing services to taxonomists for standard genome sequencing and annotation.</title>
        <authorList>
            <consortium name="The Broad Institute Genomics Platform"/>
            <consortium name="The Broad Institute Genome Sequencing Center for Infectious Disease"/>
            <person name="Wu L."/>
            <person name="Ma J."/>
        </authorList>
    </citation>
    <scope>NUCLEOTIDE SEQUENCE [LARGE SCALE GENOMIC DNA]</scope>
    <source>
        <strain evidence="3">R28</strain>
    </source>
</reference>
<name>A0ABW4VX75_9BACI</name>
<gene>
    <name evidence="2" type="ORF">ACFSJF_05260</name>
</gene>